<dbReference type="EMBL" id="FORF01000011">
    <property type="protein sequence ID" value="SFJ13869.1"/>
    <property type="molecule type" value="Genomic_DNA"/>
</dbReference>
<evidence type="ECO:0000313" key="2">
    <source>
        <dbReference type="EMBL" id="SFJ13869.1"/>
    </source>
</evidence>
<proteinExistence type="predicted"/>
<dbReference type="PROSITE" id="PS51725">
    <property type="entry name" value="ABM"/>
    <property type="match status" value="1"/>
</dbReference>
<protein>
    <submittedName>
        <fullName evidence="2">Quinol monooxygenase YgiN</fullName>
    </submittedName>
</protein>
<keyword evidence="3" id="KW-1185">Reference proteome</keyword>
<reference evidence="3" key="1">
    <citation type="submission" date="2016-10" db="EMBL/GenBank/DDBJ databases">
        <authorList>
            <person name="Varghese N."/>
            <person name="Submissions S."/>
        </authorList>
    </citation>
    <scope>NUCLEOTIDE SEQUENCE [LARGE SCALE GENOMIC DNA]</scope>
    <source>
        <strain evidence="3">DSM 21857</strain>
    </source>
</reference>
<organism evidence="2 3">
    <name type="scientific">Aquamicrobium aerolatum DSM 21857</name>
    <dbReference type="NCBI Taxonomy" id="1121003"/>
    <lineage>
        <taxon>Bacteria</taxon>
        <taxon>Pseudomonadati</taxon>
        <taxon>Pseudomonadota</taxon>
        <taxon>Alphaproteobacteria</taxon>
        <taxon>Hyphomicrobiales</taxon>
        <taxon>Phyllobacteriaceae</taxon>
        <taxon>Aerobium</taxon>
    </lineage>
</organism>
<evidence type="ECO:0000313" key="3">
    <source>
        <dbReference type="Proteomes" id="UP000242763"/>
    </source>
</evidence>
<gene>
    <name evidence="2" type="ORF">SAMN03080618_02184</name>
</gene>
<dbReference type="AlphaFoldDB" id="A0A1I3NXC5"/>
<dbReference type="PANTHER" id="PTHR33336">
    <property type="entry name" value="QUINOL MONOOXYGENASE YGIN-RELATED"/>
    <property type="match status" value="1"/>
</dbReference>
<keyword evidence="2" id="KW-0503">Monooxygenase</keyword>
<dbReference type="STRING" id="1121003.SAMN03080618_02184"/>
<dbReference type="InterPro" id="IPR050744">
    <property type="entry name" value="AI-2_Isomerase_LsrG"/>
</dbReference>
<dbReference type="Pfam" id="PF03992">
    <property type="entry name" value="ABM"/>
    <property type="match status" value="1"/>
</dbReference>
<accession>A0A1I3NXC5</accession>
<dbReference type="RefSeq" id="WP_091522208.1">
    <property type="nucleotide sequence ID" value="NZ_FORF01000011.1"/>
</dbReference>
<dbReference type="SUPFAM" id="SSF54909">
    <property type="entry name" value="Dimeric alpha+beta barrel"/>
    <property type="match status" value="1"/>
</dbReference>
<dbReference type="InterPro" id="IPR007138">
    <property type="entry name" value="ABM_dom"/>
</dbReference>
<dbReference type="OrthoDB" id="287932at2"/>
<sequence length="98" mass="11157">MIYVIATLTIRPGSLEALREPAAACIEATRKEDGCISYELFSSVIDPEKLVFVEKWETRGALTAHSKTEHLLAWREASKPHVIERHIEIVHPDEVENY</sequence>
<keyword evidence="2" id="KW-0560">Oxidoreductase</keyword>
<evidence type="ECO:0000259" key="1">
    <source>
        <dbReference type="PROSITE" id="PS51725"/>
    </source>
</evidence>
<dbReference type="GO" id="GO:0004497">
    <property type="term" value="F:monooxygenase activity"/>
    <property type="evidence" value="ECO:0007669"/>
    <property type="project" value="UniProtKB-KW"/>
</dbReference>
<dbReference type="PANTHER" id="PTHR33336:SF15">
    <property type="entry name" value="ABM DOMAIN-CONTAINING PROTEIN"/>
    <property type="match status" value="1"/>
</dbReference>
<dbReference type="Proteomes" id="UP000242763">
    <property type="component" value="Unassembled WGS sequence"/>
</dbReference>
<name>A0A1I3NXC5_9HYPH</name>
<feature type="domain" description="ABM" evidence="1">
    <location>
        <begin position="2"/>
        <end position="90"/>
    </location>
</feature>
<dbReference type="InterPro" id="IPR011008">
    <property type="entry name" value="Dimeric_a/b-barrel"/>
</dbReference>
<dbReference type="Gene3D" id="3.30.70.100">
    <property type="match status" value="1"/>
</dbReference>